<evidence type="ECO:0000256" key="4">
    <source>
        <dbReference type="ARBA" id="ARBA00023125"/>
    </source>
</evidence>
<dbReference type="RefSeq" id="WP_144302067.1">
    <property type="nucleotide sequence ID" value="NZ_QMIE01000003.1"/>
</dbReference>
<evidence type="ECO:0000259" key="8">
    <source>
        <dbReference type="PROSITE" id="PS50110"/>
    </source>
</evidence>
<keyword evidence="2" id="KW-0902">Two-component regulatory system</keyword>
<keyword evidence="3" id="KW-0805">Transcription regulation</keyword>
<keyword evidence="4 7" id="KW-0238">DNA-binding</keyword>
<evidence type="ECO:0000256" key="5">
    <source>
        <dbReference type="ARBA" id="ARBA00023163"/>
    </source>
</evidence>
<dbReference type="InterPro" id="IPR039420">
    <property type="entry name" value="WalR-like"/>
</dbReference>
<dbReference type="SMART" id="SM00448">
    <property type="entry name" value="REC"/>
    <property type="match status" value="1"/>
</dbReference>
<comment type="caution">
    <text evidence="10">The sequence shown here is derived from an EMBL/GenBank/DDBJ whole genome shotgun (WGS) entry which is preliminary data.</text>
</comment>
<dbReference type="PROSITE" id="PS51755">
    <property type="entry name" value="OMPR_PHOB"/>
    <property type="match status" value="1"/>
</dbReference>
<gene>
    <name evidence="10" type="ORF">DPQ33_04845</name>
</gene>
<dbReference type="CDD" id="cd00383">
    <property type="entry name" value="trans_reg_C"/>
    <property type="match status" value="1"/>
</dbReference>
<dbReference type="SMART" id="SM00862">
    <property type="entry name" value="Trans_reg_C"/>
    <property type="match status" value="1"/>
</dbReference>
<dbReference type="PANTHER" id="PTHR48111">
    <property type="entry name" value="REGULATOR OF RPOS"/>
    <property type="match status" value="1"/>
</dbReference>
<dbReference type="PANTHER" id="PTHR48111:SF1">
    <property type="entry name" value="TWO-COMPONENT RESPONSE REGULATOR ORR33"/>
    <property type="match status" value="1"/>
</dbReference>
<feature type="modified residue" description="4-aspartylphosphate" evidence="6">
    <location>
        <position position="56"/>
    </location>
</feature>
<name>A0A7M3MHS2_9BACT</name>
<dbReference type="AlphaFoldDB" id="A0A7M3MHS2"/>
<dbReference type="InterPro" id="IPR016032">
    <property type="entry name" value="Sig_transdc_resp-reg_C-effctor"/>
</dbReference>
<feature type="domain" description="Response regulatory" evidence="8">
    <location>
        <begin position="7"/>
        <end position="121"/>
    </location>
</feature>
<dbReference type="EMBL" id="QMIE01000003">
    <property type="protein sequence ID" value="TVM18800.1"/>
    <property type="molecule type" value="Genomic_DNA"/>
</dbReference>
<dbReference type="SUPFAM" id="SSF46894">
    <property type="entry name" value="C-terminal effector domain of the bipartite response regulators"/>
    <property type="match status" value="1"/>
</dbReference>
<dbReference type="SUPFAM" id="SSF52172">
    <property type="entry name" value="CheY-like"/>
    <property type="match status" value="1"/>
</dbReference>
<evidence type="ECO:0000313" key="10">
    <source>
        <dbReference type="EMBL" id="TVM18800.1"/>
    </source>
</evidence>
<evidence type="ECO:0000256" key="3">
    <source>
        <dbReference type="ARBA" id="ARBA00023015"/>
    </source>
</evidence>
<sequence length="236" mass="25717">MANAKTRILVVEDDTAILNGLLDLFVFHGYEAEGIEDGEHGLERALEGGFDLVLLDVMLPGMDGFSICEALRKRRPSQAVLMLTAKGSEEDVVHGLRTGADDYVTKPFSIGELLARVEALLRRVGKSGGQERLVLGGLVFDGSALTAADGDGSVDLTRREMDIVLHLHAKAPGIVSRQELLAEVWGYGDADIETRTVDSHVVKLRRKLEQIAGDRQFILTVRGEGYRLAPDLLEKA</sequence>
<dbReference type="Gene3D" id="1.10.10.10">
    <property type="entry name" value="Winged helix-like DNA-binding domain superfamily/Winged helix DNA-binding domain"/>
    <property type="match status" value="1"/>
</dbReference>
<evidence type="ECO:0000256" key="1">
    <source>
        <dbReference type="ARBA" id="ARBA00022553"/>
    </source>
</evidence>
<dbReference type="OrthoDB" id="9793321at2"/>
<feature type="domain" description="OmpR/PhoB-type" evidence="9">
    <location>
        <begin position="130"/>
        <end position="230"/>
    </location>
</feature>
<dbReference type="GO" id="GO:0000976">
    <property type="term" value="F:transcription cis-regulatory region binding"/>
    <property type="evidence" value="ECO:0007669"/>
    <property type="project" value="TreeGrafter"/>
</dbReference>
<feature type="DNA-binding region" description="OmpR/PhoB-type" evidence="7">
    <location>
        <begin position="130"/>
        <end position="230"/>
    </location>
</feature>
<dbReference type="GO" id="GO:0005829">
    <property type="term" value="C:cytosol"/>
    <property type="evidence" value="ECO:0007669"/>
    <property type="project" value="TreeGrafter"/>
</dbReference>
<proteinExistence type="predicted"/>
<dbReference type="Gene3D" id="3.40.50.2300">
    <property type="match status" value="1"/>
</dbReference>
<evidence type="ECO:0000259" key="9">
    <source>
        <dbReference type="PROSITE" id="PS51755"/>
    </source>
</evidence>
<dbReference type="Proteomes" id="UP000448292">
    <property type="component" value="Unassembled WGS sequence"/>
</dbReference>
<dbReference type="Gene3D" id="6.10.250.690">
    <property type="match status" value="1"/>
</dbReference>
<organism evidence="10 11">
    <name type="scientific">Oceanidesulfovibrio indonesiensis</name>
    <dbReference type="NCBI Taxonomy" id="54767"/>
    <lineage>
        <taxon>Bacteria</taxon>
        <taxon>Pseudomonadati</taxon>
        <taxon>Thermodesulfobacteriota</taxon>
        <taxon>Desulfovibrionia</taxon>
        <taxon>Desulfovibrionales</taxon>
        <taxon>Desulfovibrionaceae</taxon>
        <taxon>Oceanidesulfovibrio</taxon>
    </lineage>
</organism>
<dbReference type="InterPro" id="IPR036388">
    <property type="entry name" value="WH-like_DNA-bd_sf"/>
</dbReference>
<keyword evidence="1 6" id="KW-0597">Phosphoprotein</keyword>
<dbReference type="InterPro" id="IPR001867">
    <property type="entry name" value="OmpR/PhoB-type_DNA-bd"/>
</dbReference>
<protein>
    <submittedName>
        <fullName evidence="10">DNA-binding response regulator</fullName>
    </submittedName>
</protein>
<dbReference type="Pfam" id="PF00486">
    <property type="entry name" value="Trans_reg_C"/>
    <property type="match status" value="1"/>
</dbReference>
<dbReference type="GO" id="GO:0000156">
    <property type="term" value="F:phosphorelay response regulator activity"/>
    <property type="evidence" value="ECO:0007669"/>
    <property type="project" value="TreeGrafter"/>
</dbReference>
<evidence type="ECO:0000256" key="6">
    <source>
        <dbReference type="PROSITE-ProRule" id="PRU00169"/>
    </source>
</evidence>
<evidence type="ECO:0000313" key="11">
    <source>
        <dbReference type="Proteomes" id="UP000448292"/>
    </source>
</evidence>
<dbReference type="InterPro" id="IPR011006">
    <property type="entry name" value="CheY-like_superfamily"/>
</dbReference>
<dbReference type="GO" id="GO:0006355">
    <property type="term" value="P:regulation of DNA-templated transcription"/>
    <property type="evidence" value="ECO:0007669"/>
    <property type="project" value="InterPro"/>
</dbReference>
<accession>A0A7M3MHS2</accession>
<dbReference type="Pfam" id="PF00072">
    <property type="entry name" value="Response_reg"/>
    <property type="match status" value="1"/>
</dbReference>
<dbReference type="InterPro" id="IPR001789">
    <property type="entry name" value="Sig_transdc_resp-reg_receiver"/>
</dbReference>
<evidence type="ECO:0000256" key="2">
    <source>
        <dbReference type="ARBA" id="ARBA00023012"/>
    </source>
</evidence>
<dbReference type="GO" id="GO:0032993">
    <property type="term" value="C:protein-DNA complex"/>
    <property type="evidence" value="ECO:0007669"/>
    <property type="project" value="TreeGrafter"/>
</dbReference>
<evidence type="ECO:0000256" key="7">
    <source>
        <dbReference type="PROSITE-ProRule" id="PRU01091"/>
    </source>
</evidence>
<keyword evidence="5" id="KW-0804">Transcription</keyword>
<keyword evidence="11" id="KW-1185">Reference proteome</keyword>
<dbReference type="PROSITE" id="PS50110">
    <property type="entry name" value="RESPONSE_REGULATORY"/>
    <property type="match status" value="1"/>
</dbReference>
<reference evidence="10 11" key="1">
    <citation type="submission" date="2018-06" db="EMBL/GenBank/DDBJ databases">
        <title>Complete genome of Desulfovibrio indonesiensis P37SLT.</title>
        <authorList>
            <person name="Crispim J.S."/>
            <person name="Vidigal P.M.P."/>
            <person name="Silva L.C.F."/>
            <person name="Laguardia C.N."/>
            <person name="Araujo L.C."/>
            <person name="Dias R.S."/>
            <person name="Sousa M.P."/>
            <person name="Paula S.O."/>
            <person name="Silva C."/>
        </authorList>
    </citation>
    <scope>NUCLEOTIDE SEQUENCE [LARGE SCALE GENOMIC DNA]</scope>
    <source>
        <strain evidence="10 11">P37SLT</strain>
    </source>
</reference>